<evidence type="ECO:0000313" key="2">
    <source>
        <dbReference type="EMBL" id="PFK41985.1"/>
    </source>
</evidence>
<keyword evidence="1" id="KW-1133">Transmembrane helix</keyword>
<accession>A0A2B0MLM4</accession>
<evidence type="ECO:0000256" key="1">
    <source>
        <dbReference type="SAM" id="Phobius"/>
    </source>
</evidence>
<dbReference type="EMBL" id="NUWN01000042">
    <property type="protein sequence ID" value="PFK41985.1"/>
    <property type="molecule type" value="Genomic_DNA"/>
</dbReference>
<evidence type="ECO:0000313" key="3">
    <source>
        <dbReference type="Proteomes" id="UP000242656"/>
    </source>
</evidence>
<gene>
    <name evidence="2" type="ORF">COI93_12000</name>
</gene>
<feature type="transmembrane region" description="Helical" evidence="1">
    <location>
        <begin position="7"/>
        <end position="31"/>
    </location>
</feature>
<protein>
    <submittedName>
        <fullName evidence="2">Uncharacterized protein</fullName>
    </submittedName>
</protein>
<dbReference type="AlphaFoldDB" id="A0A2B0MLM4"/>
<keyword evidence="1" id="KW-0812">Transmembrane</keyword>
<proteinExistence type="predicted"/>
<feature type="transmembrane region" description="Helical" evidence="1">
    <location>
        <begin position="43"/>
        <end position="62"/>
    </location>
</feature>
<comment type="caution">
    <text evidence="2">The sequence shown here is derived from an EMBL/GenBank/DDBJ whole genome shotgun (WGS) entry which is preliminary data.</text>
</comment>
<organism evidence="2 3">
    <name type="scientific">Bacillus cereus</name>
    <dbReference type="NCBI Taxonomy" id="1396"/>
    <lineage>
        <taxon>Bacteria</taxon>
        <taxon>Bacillati</taxon>
        <taxon>Bacillota</taxon>
        <taxon>Bacilli</taxon>
        <taxon>Bacillales</taxon>
        <taxon>Bacillaceae</taxon>
        <taxon>Bacillus</taxon>
        <taxon>Bacillus cereus group</taxon>
    </lineage>
</organism>
<sequence length="94" mass="11010">MNFGIKIWIFLFRILFPIFLLIVCMNIITIIGIDKVPVHKTQVIIIVSLFIAWSIGYFLQYIKSVRVIAWKLIGFTTVAGFLFYCIVYFFATYT</sequence>
<keyword evidence="1" id="KW-0472">Membrane</keyword>
<name>A0A2B0MLM4_BACCE</name>
<dbReference type="Proteomes" id="UP000242656">
    <property type="component" value="Unassembled WGS sequence"/>
</dbReference>
<reference evidence="2 3" key="1">
    <citation type="submission" date="2017-09" db="EMBL/GenBank/DDBJ databases">
        <title>Large-scale bioinformatics analysis of Bacillus genomes uncovers conserved roles of natural products in bacterial physiology.</title>
        <authorList>
            <consortium name="Agbiome Team Llc"/>
            <person name="Bleich R.M."/>
            <person name="Grubbs K.J."/>
            <person name="Santa Maria K.C."/>
            <person name="Allen S.E."/>
            <person name="Farag S."/>
            <person name="Shank E.A."/>
            <person name="Bowers A."/>
        </authorList>
    </citation>
    <scope>NUCLEOTIDE SEQUENCE [LARGE SCALE GENOMIC DNA]</scope>
    <source>
        <strain evidence="2 3">AFS083043</strain>
    </source>
</reference>
<feature type="transmembrane region" description="Helical" evidence="1">
    <location>
        <begin position="69"/>
        <end position="91"/>
    </location>
</feature>